<sequence>MAPIMFLSPVTMAFSNVSKKLLMSHAGFICNSSLIQKCHQSTSGSQHYDIIIAGGGLVGTAMACALGSAKVLSEKKILLLEGAPAKPITLKDTYSNRVSAINHASVELFKHLSIWEDIRGHRVQEVRKMQVWETCSDSLITFSEDDLSNPVAYIIENDLMMWALSKCNENIPNSSVRYSAKIKDYAFPHSSDVNTPEVLLETGEKLSCDLLIGADGINSKVRSKMDTMVERTDYNQMGVVATLSLSDPTNNIVAWQRFLPDGVIALLPLSESTSSLVWSTSVEKAKSLIGLTGDSFVDAVNEAFLKEFPSNPFVESLLKNLNLSPGTDKQIPPSINGVQENSRAAFPLGSINVSRYVNDCVALIGDAAHRVHPLAGQGVNIGFGDVQCLADQVAKAAYQGSHIGKGAHLKVYQSERLYETLPKMKVIHFMHTLYKTSFTPAVVLRSLGLSLVQSMPLVKKQLIKRANS</sequence>
<keyword evidence="3 12" id="KW-0285">Flavoprotein</keyword>
<evidence type="ECO:0000256" key="12">
    <source>
        <dbReference type="HAMAP-Rule" id="MF_03193"/>
    </source>
</evidence>
<dbReference type="SUPFAM" id="SSF51905">
    <property type="entry name" value="FAD/NAD(P)-binding domain"/>
    <property type="match status" value="1"/>
</dbReference>
<keyword evidence="15" id="KW-0830">Ubiquinone</keyword>
<dbReference type="InterPro" id="IPR051205">
    <property type="entry name" value="UbiH/COQ6_monooxygenase"/>
</dbReference>
<evidence type="ECO:0000313" key="14">
    <source>
        <dbReference type="Proteomes" id="UP000515158"/>
    </source>
</evidence>
<dbReference type="CTD" id="51004"/>
<dbReference type="GO" id="GO:0071949">
    <property type="term" value="F:FAD binding"/>
    <property type="evidence" value="ECO:0007669"/>
    <property type="project" value="InterPro"/>
</dbReference>
<evidence type="ECO:0000256" key="1">
    <source>
        <dbReference type="ARBA" id="ARBA00001974"/>
    </source>
</evidence>
<evidence type="ECO:0000256" key="6">
    <source>
        <dbReference type="ARBA" id="ARBA00022827"/>
    </source>
</evidence>
<comment type="subunit">
    <text evidence="12">Component of a multi-subunit COQ enzyme complex.</text>
</comment>
<name>A0A6P8YU69_THRPL</name>
<comment type="function">
    <text evidence="12">FAD-dependent monooxygenase required for two non-consecutive steps during ubiquinone biosynthesis. Required for the C5-ring hydroxylation during ubiquinone biosynthesis by catalyzing the hydroxylation of 4-hydroxy-3-(all-trans-polyprenyl)benzoic acid to 3,4-dihydroxy-5-(all-trans-polyprenyl)benzoic acid. Also acts downstream of coq4, for the C1-hydroxylation during ubiquinone biosynthesis by catalyzing the hydroxylation of 2-methoxy-6-(all-trans-polyprenyl)phenol to 2-methoxy-6-(all-trans-polyprenyl)benzene-1,4-diol. The electrons required for the hydroxylation reaction are funneled indirectly to coq6 from NADPH via a ferredoxin/ferredoxin reductase system.</text>
</comment>
<evidence type="ECO:0000256" key="11">
    <source>
        <dbReference type="ARBA" id="ARBA00023136"/>
    </source>
</evidence>
<dbReference type="AlphaFoldDB" id="A0A6P8YU69"/>
<dbReference type="Proteomes" id="UP000515158">
    <property type="component" value="Unplaced"/>
</dbReference>
<gene>
    <name evidence="15" type="primary">LOC117646631</name>
    <name evidence="12" type="synonym">coq6</name>
</gene>
<dbReference type="GO" id="GO:0120538">
    <property type="term" value="F:2-methoxy-6-polyprenolphenol 4-hydroxylase activity"/>
    <property type="evidence" value="ECO:0007669"/>
    <property type="project" value="UniProtKB-EC"/>
</dbReference>
<evidence type="ECO:0000256" key="3">
    <source>
        <dbReference type="ARBA" id="ARBA00022630"/>
    </source>
</evidence>
<organism evidence="15">
    <name type="scientific">Thrips palmi</name>
    <name type="common">Melon thrips</name>
    <dbReference type="NCBI Taxonomy" id="161013"/>
    <lineage>
        <taxon>Eukaryota</taxon>
        <taxon>Metazoa</taxon>
        <taxon>Ecdysozoa</taxon>
        <taxon>Arthropoda</taxon>
        <taxon>Hexapoda</taxon>
        <taxon>Insecta</taxon>
        <taxon>Pterygota</taxon>
        <taxon>Neoptera</taxon>
        <taxon>Paraneoptera</taxon>
        <taxon>Thysanoptera</taxon>
        <taxon>Terebrantia</taxon>
        <taxon>Thripoidea</taxon>
        <taxon>Thripidae</taxon>
        <taxon>Thrips</taxon>
    </lineage>
</organism>
<evidence type="ECO:0000256" key="10">
    <source>
        <dbReference type="ARBA" id="ARBA00023128"/>
    </source>
</evidence>
<dbReference type="FunFam" id="3.50.50.60:FF:000086">
    <property type="entry name" value="Ubiquinone biosynthesis monooxygenase COQ6, mitochondrial"/>
    <property type="match status" value="1"/>
</dbReference>
<keyword evidence="10 12" id="KW-0496">Mitochondrion</keyword>
<comment type="catalytic activity">
    <reaction evidence="12">
        <text>a 4-hydroxy-3-(all-trans-polyprenyl)benzoate + 2 reduced [2Fe-2S]-[ferredoxin] + O2 + 2 H(+) = a 3,4-dihydroxy-5-(all-trans-polyprenyl)benzoate + 2 oxidized [2Fe-2S]-[ferredoxin] + H2O</text>
        <dbReference type="Rhea" id="RHEA:81195"/>
        <dbReference type="Rhea" id="RHEA-COMP:9514"/>
        <dbReference type="Rhea" id="RHEA-COMP:10000"/>
        <dbReference type="Rhea" id="RHEA-COMP:10001"/>
        <dbReference type="Rhea" id="RHEA-COMP:10930"/>
        <dbReference type="ChEBI" id="CHEBI:15377"/>
        <dbReference type="ChEBI" id="CHEBI:15378"/>
        <dbReference type="ChEBI" id="CHEBI:15379"/>
        <dbReference type="ChEBI" id="CHEBI:33737"/>
        <dbReference type="ChEBI" id="CHEBI:33738"/>
        <dbReference type="ChEBI" id="CHEBI:64694"/>
        <dbReference type="ChEBI" id="CHEBI:78396"/>
        <dbReference type="EC" id="1.14.15.45"/>
    </reaction>
</comment>
<keyword evidence="9 12" id="KW-0503">Monooxygenase</keyword>
<dbReference type="PROSITE" id="PS01304">
    <property type="entry name" value="UBIH"/>
    <property type="match status" value="1"/>
</dbReference>
<feature type="domain" description="FAD-binding" evidence="13">
    <location>
        <begin position="48"/>
        <end position="303"/>
    </location>
</feature>
<evidence type="ECO:0000256" key="8">
    <source>
        <dbReference type="ARBA" id="ARBA00023002"/>
    </source>
</evidence>
<dbReference type="UniPathway" id="UPA00232"/>
<dbReference type="EC" id="1.14.15.46" evidence="12"/>
<dbReference type="InParanoid" id="A0A6P8YU69"/>
<dbReference type="FunCoup" id="A0A6P8YU69">
    <property type="interactions" value="1154"/>
</dbReference>
<keyword evidence="11 12" id="KW-0472">Membrane</keyword>
<dbReference type="InterPro" id="IPR000689">
    <property type="entry name" value="UbQ_mOase_COQ6"/>
</dbReference>
<dbReference type="InterPro" id="IPR010971">
    <property type="entry name" value="UbiH/COQ6"/>
</dbReference>
<dbReference type="FunFam" id="3.50.50.60:FF:000021">
    <property type="entry name" value="Ubiquinone biosynthesis monooxygenase COQ6"/>
    <property type="match status" value="1"/>
</dbReference>
<dbReference type="InterPro" id="IPR036188">
    <property type="entry name" value="FAD/NAD-bd_sf"/>
</dbReference>
<dbReference type="PANTHER" id="PTHR43876">
    <property type="entry name" value="UBIQUINONE BIOSYNTHESIS MONOOXYGENASE COQ6, MITOCHONDRIAL"/>
    <property type="match status" value="1"/>
</dbReference>
<dbReference type="KEGG" id="tpal:117646631"/>
<keyword evidence="5 12" id="KW-0999">Mitochondrion inner membrane</keyword>
<dbReference type="OrthoDB" id="683240at2759"/>
<evidence type="ECO:0000313" key="15">
    <source>
        <dbReference type="RefSeq" id="XP_034243603.1"/>
    </source>
</evidence>
<evidence type="ECO:0000256" key="5">
    <source>
        <dbReference type="ARBA" id="ARBA00022792"/>
    </source>
</evidence>
<keyword evidence="8 12" id="KW-0560">Oxidoreductase</keyword>
<comment type="catalytic activity">
    <reaction evidence="12">
        <text>a 2-methoxy-6-(all-trans-polyprenyl)phenol + 2 reduced [2Fe-2S]-[ferredoxin] + O2 + 2 H(+) = a 2-methoxy-6-(all-trans-polyprenyl)benzene-1,4-diol + 2 oxidized [2Fe-2S]-[ferredoxin] + H2O</text>
        <dbReference type="Rhea" id="RHEA:81183"/>
        <dbReference type="Rhea" id="RHEA-COMP:9551"/>
        <dbReference type="Rhea" id="RHEA-COMP:10000"/>
        <dbReference type="Rhea" id="RHEA-COMP:10001"/>
        <dbReference type="Rhea" id="RHEA-COMP:10858"/>
        <dbReference type="ChEBI" id="CHEBI:15377"/>
        <dbReference type="ChEBI" id="CHEBI:15378"/>
        <dbReference type="ChEBI" id="CHEBI:15379"/>
        <dbReference type="ChEBI" id="CHEBI:33737"/>
        <dbReference type="ChEBI" id="CHEBI:33738"/>
        <dbReference type="ChEBI" id="CHEBI:62731"/>
        <dbReference type="ChEBI" id="CHEBI:84166"/>
        <dbReference type="EC" id="1.14.15.46"/>
    </reaction>
</comment>
<dbReference type="Pfam" id="PF01494">
    <property type="entry name" value="FAD_binding_3"/>
    <property type="match status" value="2"/>
</dbReference>
<dbReference type="GO" id="GO:0106364">
    <property type="term" value="F:4-hydroxy-3-all-trans-polyprenylbenzoate oxygenase activity"/>
    <property type="evidence" value="ECO:0007669"/>
    <property type="project" value="UniProtKB-EC"/>
</dbReference>
<dbReference type="GO" id="GO:0016712">
    <property type="term" value="F:oxidoreductase activity, acting on paired donors, with incorporation or reduction of molecular oxygen, reduced flavin or flavoprotein as one donor, and incorporation of one atom of oxygen"/>
    <property type="evidence" value="ECO:0007669"/>
    <property type="project" value="UniProtKB-UniRule"/>
</dbReference>
<evidence type="ECO:0000256" key="7">
    <source>
        <dbReference type="ARBA" id="ARBA00022946"/>
    </source>
</evidence>
<dbReference type="Gene3D" id="3.50.50.60">
    <property type="entry name" value="FAD/NAD(P)-binding domain"/>
    <property type="match status" value="2"/>
</dbReference>
<dbReference type="EC" id="1.14.15.45" evidence="12"/>
<dbReference type="GeneID" id="117646631"/>
<comment type="subcellular location">
    <subcellularLocation>
        <location evidence="12">Mitochondrion inner membrane</location>
        <topology evidence="12">Peripheral membrane protein</topology>
        <orientation evidence="12">Matrix side</orientation>
    </subcellularLocation>
</comment>
<comment type="similarity">
    <text evidence="2 12">Belongs to the UbiH/COQ6 family.</text>
</comment>
<accession>A0A6P8YU69</accession>
<dbReference type="PRINTS" id="PR00420">
    <property type="entry name" value="RNGMNOXGNASE"/>
</dbReference>
<keyword evidence="6 12" id="KW-0274">FAD</keyword>
<dbReference type="NCBIfam" id="TIGR01988">
    <property type="entry name" value="Ubi-OHases"/>
    <property type="match status" value="1"/>
</dbReference>
<proteinExistence type="inferred from homology"/>
<keyword evidence="4 12" id="KW-0831">Ubiquinone biosynthesis</keyword>
<evidence type="ECO:0000256" key="4">
    <source>
        <dbReference type="ARBA" id="ARBA00022688"/>
    </source>
</evidence>
<keyword evidence="7" id="KW-0809">Transit peptide</keyword>
<comment type="cofactor">
    <cofactor evidence="1 12">
        <name>FAD</name>
        <dbReference type="ChEBI" id="CHEBI:57692"/>
    </cofactor>
</comment>
<evidence type="ECO:0000256" key="2">
    <source>
        <dbReference type="ARBA" id="ARBA00005349"/>
    </source>
</evidence>
<feature type="domain" description="FAD-binding" evidence="13">
    <location>
        <begin position="342"/>
        <end position="417"/>
    </location>
</feature>
<dbReference type="GO" id="GO:0031314">
    <property type="term" value="C:extrinsic component of mitochondrial inner membrane"/>
    <property type="evidence" value="ECO:0007669"/>
    <property type="project" value="UniProtKB-UniRule"/>
</dbReference>
<dbReference type="PANTHER" id="PTHR43876:SF7">
    <property type="entry name" value="UBIQUINONE BIOSYNTHESIS MONOOXYGENASE COQ6, MITOCHONDRIAL"/>
    <property type="match status" value="1"/>
</dbReference>
<protein>
    <recommendedName>
        <fullName evidence="12">Ubiquinone biosynthesis monooxygenase COQ6, mitochondrial</fullName>
        <ecNumber evidence="12">1.14.15.45</ecNumber>
    </recommendedName>
    <alternativeName>
        <fullName evidence="12">2-methoxy-6-polyprenolphenol 4-hydroxylase</fullName>
        <ecNumber evidence="12">1.14.15.46</ecNumber>
    </alternativeName>
</protein>
<dbReference type="InterPro" id="IPR018168">
    <property type="entry name" value="Ubi_Hdrlase_CS"/>
</dbReference>
<dbReference type="InterPro" id="IPR002938">
    <property type="entry name" value="FAD-bd"/>
</dbReference>
<evidence type="ECO:0000256" key="9">
    <source>
        <dbReference type="ARBA" id="ARBA00023033"/>
    </source>
</evidence>
<keyword evidence="14" id="KW-1185">Reference proteome</keyword>
<dbReference type="HAMAP" id="MF_03193">
    <property type="entry name" value="COQ6_monooxygenase"/>
    <property type="match status" value="1"/>
</dbReference>
<evidence type="ECO:0000259" key="13">
    <source>
        <dbReference type="Pfam" id="PF01494"/>
    </source>
</evidence>
<dbReference type="RefSeq" id="XP_034243603.1">
    <property type="nucleotide sequence ID" value="XM_034387712.1"/>
</dbReference>
<comment type="pathway">
    <text evidence="12">Cofactor biosynthesis; ubiquinone biosynthesis.</text>
</comment>
<reference evidence="15" key="1">
    <citation type="submission" date="2025-08" db="UniProtKB">
        <authorList>
            <consortium name="RefSeq"/>
        </authorList>
    </citation>
    <scope>IDENTIFICATION</scope>
    <source>
        <tissue evidence="15">Total insect</tissue>
    </source>
</reference>